<reference evidence="4" key="1">
    <citation type="journal article" date="2019" name="Int. J. Syst. Evol. Microbiol.">
        <title>The Global Catalogue of Microorganisms (GCM) 10K type strain sequencing project: providing services to taxonomists for standard genome sequencing and annotation.</title>
        <authorList>
            <consortium name="The Broad Institute Genomics Platform"/>
            <consortium name="The Broad Institute Genome Sequencing Center for Infectious Disease"/>
            <person name="Wu L."/>
            <person name="Ma J."/>
        </authorList>
    </citation>
    <scope>NUCLEOTIDE SEQUENCE [LARGE SCALE GENOMIC DNA]</scope>
    <source>
        <strain evidence="4">CCUG 36956</strain>
    </source>
</reference>
<evidence type="ECO:0000313" key="3">
    <source>
        <dbReference type="EMBL" id="MFC7298862.1"/>
    </source>
</evidence>
<keyword evidence="2" id="KW-0472">Membrane</keyword>
<keyword evidence="2" id="KW-1133">Transmembrane helix</keyword>
<dbReference type="Pfam" id="PF10136">
    <property type="entry name" value="SpecificRecomb"/>
    <property type="match status" value="1"/>
</dbReference>
<feature type="transmembrane region" description="Helical" evidence="2">
    <location>
        <begin position="461"/>
        <end position="484"/>
    </location>
</feature>
<sequence>MKISFLRICAVWRRFRRGALRHHIDHAQYLPQIESLMRRADPDASWHTRANWMIDLADWIRREPKVSLLDDSEWRRVKHQRIRFLLDWLDGNRDVKQGVQAALRKTLREATGPELFSATGLPRESAFFSELSERMVKLILPRPVGQQDLSTLFTAMFPDESDAEWLLELDAKTLSRLWKLGGDDGIAHGYRQQIDEAMLYLVTMVISVGISPAFRQRLEPRMPLLATPFMSLRRELENYLFGSAKDEAGLRSVRMLLAVCQAQTDKIYAHLDEYGVSVGLVYHVERMRAHLVRMGRLLDLRVAPHAEAGSGQVQAVLVDLIVAHHRRSSVRELVNRSFSLLARKMVERNANHGEHYIARDRTEYRAMLRAAMWGGFITAFTALIKLGITGLGLAHFFEGAFLSINFALSFLVITAIGGVLATKQPAVTAPALAAQMGQLDTVEGLRELLARIAALLRSQAAAVFGNLLAVTPVVIALSFAALFIFGKPVMSPEKAQATIHSLSIVGVTPLFAAFTGILLWLASLMAGFADNWFALRRLRESIAHHRRLVHALGAHRAERWANWLEHNVSSIVGNVSLAILLGMMPVIAQFFGLPLDVRHVTLSTATLTAAVSSLGWEALATPQFWLACAGIVVVGLLNVGVAFSCALALALRARDVPKRVRRLVFRAVLRRFTLTPYIFFWPSKPEDKPAMDVAEAADEQAQEKDAKQQGAEELSGEWRRKD</sequence>
<dbReference type="RefSeq" id="WP_382234374.1">
    <property type="nucleotide sequence ID" value="NZ_JBHTCC010000002.1"/>
</dbReference>
<feature type="transmembrane region" description="Helical" evidence="2">
    <location>
        <begin position="400"/>
        <end position="421"/>
    </location>
</feature>
<feature type="transmembrane region" description="Helical" evidence="2">
    <location>
        <begin position="624"/>
        <end position="651"/>
    </location>
</feature>
<comment type="caution">
    <text evidence="3">The sequence shown here is derived from an EMBL/GenBank/DDBJ whole genome shotgun (WGS) entry which is preliminary data.</text>
</comment>
<evidence type="ECO:0000256" key="2">
    <source>
        <dbReference type="SAM" id="Phobius"/>
    </source>
</evidence>
<evidence type="ECO:0000256" key="1">
    <source>
        <dbReference type="SAM" id="MobiDB-lite"/>
    </source>
</evidence>
<evidence type="ECO:0000313" key="4">
    <source>
        <dbReference type="Proteomes" id="UP001596379"/>
    </source>
</evidence>
<feature type="region of interest" description="Disordered" evidence="1">
    <location>
        <begin position="684"/>
        <end position="722"/>
    </location>
</feature>
<keyword evidence="2" id="KW-0812">Transmembrane</keyword>
<dbReference type="PIRSF" id="PIRSF015380">
    <property type="entry name" value="Site-sp_rcmb"/>
    <property type="match status" value="1"/>
</dbReference>
<keyword evidence="4" id="KW-1185">Reference proteome</keyword>
<feature type="transmembrane region" description="Helical" evidence="2">
    <location>
        <begin position="197"/>
        <end position="214"/>
    </location>
</feature>
<protein>
    <submittedName>
        <fullName evidence="3">Site-specific recombinase</fullName>
    </submittedName>
</protein>
<dbReference type="EMBL" id="JBHTCC010000002">
    <property type="protein sequence ID" value="MFC7298862.1"/>
    <property type="molecule type" value="Genomic_DNA"/>
</dbReference>
<organism evidence="3 4">
    <name type="scientific">Herminiimonas aquatilis</name>
    <dbReference type="NCBI Taxonomy" id="345342"/>
    <lineage>
        <taxon>Bacteria</taxon>
        <taxon>Pseudomonadati</taxon>
        <taxon>Pseudomonadota</taxon>
        <taxon>Betaproteobacteria</taxon>
        <taxon>Burkholderiales</taxon>
        <taxon>Oxalobacteraceae</taxon>
        <taxon>Herminiimonas</taxon>
    </lineage>
</organism>
<dbReference type="Proteomes" id="UP001596379">
    <property type="component" value="Unassembled WGS sequence"/>
</dbReference>
<dbReference type="InterPro" id="IPR011385">
    <property type="entry name" value="Site-sp_rcmbase"/>
</dbReference>
<gene>
    <name evidence="3" type="ORF">ACFQO0_10500</name>
</gene>
<accession>A0ABW2J701</accession>
<feature type="transmembrane region" description="Helical" evidence="2">
    <location>
        <begin position="370"/>
        <end position="394"/>
    </location>
</feature>
<name>A0ABW2J701_9BURK</name>
<feature type="transmembrane region" description="Helical" evidence="2">
    <location>
        <begin position="504"/>
        <end position="529"/>
    </location>
</feature>
<feature type="transmembrane region" description="Helical" evidence="2">
    <location>
        <begin position="571"/>
        <end position="592"/>
    </location>
</feature>
<proteinExistence type="predicted"/>